<sequence length="188" mass="19546">MESDRGQMFALEGVLAALVVLAGIAFALQATVLTPATSGGTESPVEGATLDSVLTTAVESGSLRDALVNDWDGGGFTSGGEGWYTNAYPSNDFGSALRQSLDETVTANVVVSHRTPSNGREQTRLVYNGVPGDGAVRASTVVTLYDRDVCSGACTPTARNQFFAADLDTSSSGQIYNVVEVEVVAWQG</sequence>
<accession>A0A7U3WAV1</accession>
<dbReference type="Proteomes" id="UP000595001">
    <property type="component" value="Chromosome"/>
</dbReference>
<gene>
    <name evidence="1" type="ORF">I7X12_09140</name>
</gene>
<dbReference type="InterPro" id="IPR055712">
    <property type="entry name" value="DUF7288"/>
</dbReference>
<dbReference type="AlphaFoldDB" id="A0A7U3WAV1"/>
<dbReference type="EMBL" id="CP065856">
    <property type="protein sequence ID" value="QPV64746.1"/>
    <property type="molecule type" value="Genomic_DNA"/>
</dbReference>
<dbReference type="KEGG" id="hlt:I7X12_09140"/>
<dbReference type="Pfam" id="PF23959">
    <property type="entry name" value="DUF7288"/>
    <property type="match status" value="1"/>
</dbReference>
<organism evidence="1 2">
    <name type="scientific">Halosimplex litoreum</name>
    <dbReference type="NCBI Taxonomy" id="1198301"/>
    <lineage>
        <taxon>Archaea</taxon>
        <taxon>Methanobacteriati</taxon>
        <taxon>Methanobacteriota</taxon>
        <taxon>Stenosarchaea group</taxon>
        <taxon>Halobacteria</taxon>
        <taxon>Halobacteriales</taxon>
        <taxon>Haloarculaceae</taxon>
        <taxon>Halosimplex</taxon>
    </lineage>
</organism>
<evidence type="ECO:0000313" key="1">
    <source>
        <dbReference type="EMBL" id="QPV64746.1"/>
    </source>
</evidence>
<keyword evidence="2" id="KW-1185">Reference proteome</keyword>
<proteinExistence type="predicted"/>
<dbReference type="RefSeq" id="WP_198063507.1">
    <property type="nucleotide sequence ID" value="NZ_CP065856.1"/>
</dbReference>
<name>A0A7U3WAV1_9EURY</name>
<evidence type="ECO:0000313" key="2">
    <source>
        <dbReference type="Proteomes" id="UP000595001"/>
    </source>
</evidence>
<reference evidence="1 2" key="1">
    <citation type="submission" date="2020-12" db="EMBL/GenBank/DDBJ databases">
        <title>Halosimplex halophilum sp. nov. and Halosimplex salinum sp. nov., two new members of the genus Halosimplex.</title>
        <authorList>
            <person name="Cui H.L."/>
        </authorList>
    </citation>
    <scope>NUCLEOTIDE SEQUENCE [LARGE SCALE GENOMIC DNA]</scope>
    <source>
        <strain evidence="1 2">YGH94</strain>
    </source>
</reference>
<protein>
    <submittedName>
        <fullName evidence="1">Uncharacterized protein</fullName>
    </submittedName>
</protein>
<dbReference type="GeneID" id="60588655"/>
<dbReference type="OrthoDB" id="240651at2157"/>